<dbReference type="Gene3D" id="3.30.300.30">
    <property type="match status" value="1"/>
</dbReference>
<gene>
    <name evidence="4" type="ORF">UFOPK3662_03399</name>
</gene>
<organism evidence="4">
    <name type="scientific">freshwater metagenome</name>
    <dbReference type="NCBI Taxonomy" id="449393"/>
    <lineage>
        <taxon>unclassified sequences</taxon>
        <taxon>metagenomes</taxon>
        <taxon>ecological metagenomes</taxon>
    </lineage>
</organism>
<evidence type="ECO:0000259" key="2">
    <source>
        <dbReference type="Pfam" id="PF00501"/>
    </source>
</evidence>
<reference evidence="4" key="1">
    <citation type="submission" date="2020-05" db="EMBL/GenBank/DDBJ databases">
        <authorList>
            <person name="Chiriac C."/>
            <person name="Salcher M."/>
            <person name="Ghai R."/>
            <person name="Kavagutti S V."/>
        </authorList>
    </citation>
    <scope>NUCLEOTIDE SEQUENCE</scope>
</reference>
<dbReference type="Pfam" id="PF13193">
    <property type="entry name" value="AMP-binding_C"/>
    <property type="match status" value="1"/>
</dbReference>
<feature type="domain" description="AMP-dependent synthetase/ligase" evidence="2">
    <location>
        <begin position="31"/>
        <end position="102"/>
    </location>
</feature>
<proteinExistence type="inferred from homology"/>
<dbReference type="PANTHER" id="PTHR43201:SF8">
    <property type="entry name" value="ACYL-COA SYNTHETASE FAMILY MEMBER 3"/>
    <property type="match status" value="1"/>
</dbReference>
<dbReference type="InterPro" id="IPR045851">
    <property type="entry name" value="AMP-bd_C_sf"/>
</dbReference>
<dbReference type="CDD" id="cd04433">
    <property type="entry name" value="AFD_class_I"/>
    <property type="match status" value="1"/>
</dbReference>
<name>A0A6J7LAC7_9ZZZZ</name>
<accession>A0A6J7LAC7</accession>
<dbReference type="InterPro" id="IPR025110">
    <property type="entry name" value="AMP-bd_C"/>
</dbReference>
<dbReference type="GO" id="GO:0031956">
    <property type="term" value="F:medium-chain fatty acid-CoA ligase activity"/>
    <property type="evidence" value="ECO:0007669"/>
    <property type="project" value="TreeGrafter"/>
</dbReference>
<dbReference type="InterPro" id="IPR042099">
    <property type="entry name" value="ANL_N_sf"/>
</dbReference>
<dbReference type="AlphaFoldDB" id="A0A6J7LAC7"/>
<dbReference type="InterPro" id="IPR000873">
    <property type="entry name" value="AMP-dep_synth/lig_dom"/>
</dbReference>
<sequence length="452" mass="48177">MAGTQLTVRFLPRVSLLPATGGPGATRHNAGMGDAGLGEGSRVALLVPGSPTYVDLVLALLADGIFPVPLDPALTESERERILAPIEPDLLVTSQEQVDTLLAGRADRRRSLPRGRPIHCTSGTTGTPKGVWSGLLDDAEASALVAEERDLWGFEASDVNLVLSPLHHSAPLRFAMGTLLAGGRIEVPGKFDPAAVTAAIEAARPTTMFCVPTHLQRLFAHWDEVGVPDLSSFRLVAHAGAPCPAVVKHRLVELFPDGSTWEFYGSTEGQFTACRSEEWLTRPGTVGRARPGRALTTDEDGRIWCAVPSHARFAYLGAPEQTAAAWRDTPSGPAFTVGDVGRIDPDGYVHLDGRRTDLIISGGVNVYPLEVENALREHRGVEDVAVYGVADERWGQRVCAAVVGTASPDDLAAHARRVLAPAKRPKDYVTVTELPMTATGKVRRDALAALSG</sequence>
<evidence type="ECO:0000313" key="4">
    <source>
        <dbReference type="EMBL" id="CAB4963089.1"/>
    </source>
</evidence>
<evidence type="ECO:0000259" key="3">
    <source>
        <dbReference type="Pfam" id="PF13193"/>
    </source>
</evidence>
<protein>
    <submittedName>
        <fullName evidence="4">Unannotated protein</fullName>
    </submittedName>
</protein>
<dbReference type="GO" id="GO:0006631">
    <property type="term" value="P:fatty acid metabolic process"/>
    <property type="evidence" value="ECO:0007669"/>
    <property type="project" value="TreeGrafter"/>
</dbReference>
<feature type="domain" description="AMP-binding enzyme C-terminal" evidence="3">
    <location>
        <begin position="370"/>
        <end position="441"/>
    </location>
</feature>
<feature type="domain" description="AMP-dependent synthetase/ligase" evidence="2">
    <location>
        <begin position="121"/>
        <end position="294"/>
    </location>
</feature>
<dbReference type="Gene3D" id="3.40.50.12780">
    <property type="entry name" value="N-terminal domain of ligase-like"/>
    <property type="match status" value="1"/>
</dbReference>
<dbReference type="EMBL" id="CAFBMW010000041">
    <property type="protein sequence ID" value="CAB4963089.1"/>
    <property type="molecule type" value="Genomic_DNA"/>
</dbReference>
<dbReference type="SUPFAM" id="SSF56801">
    <property type="entry name" value="Acetyl-CoA synthetase-like"/>
    <property type="match status" value="1"/>
</dbReference>
<dbReference type="PANTHER" id="PTHR43201">
    <property type="entry name" value="ACYL-COA SYNTHETASE"/>
    <property type="match status" value="1"/>
</dbReference>
<evidence type="ECO:0000256" key="1">
    <source>
        <dbReference type="ARBA" id="ARBA00006432"/>
    </source>
</evidence>
<dbReference type="Pfam" id="PF00501">
    <property type="entry name" value="AMP-binding"/>
    <property type="match status" value="2"/>
</dbReference>
<comment type="similarity">
    <text evidence="1">Belongs to the ATP-dependent AMP-binding enzyme family.</text>
</comment>